<feature type="compositionally biased region" description="Low complexity" evidence="1">
    <location>
        <begin position="222"/>
        <end position="237"/>
    </location>
</feature>
<keyword evidence="2" id="KW-0472">Membrane</keyword>
<feature type="compositionally biased region" description="Low complexity" evidence="1">
    <location>
        <begin position="368"/>
        <end position="378"/>
    </location>
</feature>
<feature type="compositionally biased region" description="Low complexity" evidence="1">
    <location>
        <begin position="258"/>
        <end position="267"/>
    </location>
</feature>
<evidence type="ECO:0000313" key="3">
    <source>
        <dbReference type="EMBL" id="CAB0036994.1"/>
    </source>
</evidence>
<dbReference type="AlphaFoldDB" id="A0A6H5IFR0"/>
<evidence type="ECO:0000313" key="4">
    <source>
        <dbReference type="Proteomes" id="UP000479190"/>
    </source>
</evidence>
<accession>A0A6H5IFR0</accession>
<feature type="region of interest" description="Disordered" evidence="1">
    <location>
        <begin position="219"/>
        <end position="329"/>
    </location>
</feature>
<name>A0A6H5IFR0_9HYME</name>
<dbReference type="EMBL" id="CADCXV010000840">
    <property type="protein sequence ID" value="CAB0036994.1"/>
    <property type="molecule type" value="Genomic_DNA"/>
</dbReference>
<evidence type="ECO:0000256" key="2">
    <source>
        <dbReference type="SAM" id="Phobius"/>
    </source>
</evidence>
<reference evidence="3 4" key="1">
    <citation type="submission" date="2020-02" db="EMBL/GenBank/DDBJ databases">
        <authorList>
            <person name="Ferguson B K."/>
        </authorList>
    </citation>
    <scope>NUCLEOTIDE SEQUENCE [LARGE SCALE GENOMIC DNA]</scope>
</reference>
<keyword evidence="2" id="KW-0812">Transmembrane</keyword>
<keyword evidence="2" id="KW-1133">Transmembrane helix</keyword>
<dbReference type="OrthoDB" id="7674340at2759"/>
<dbReference type="Proteomes" id="UP000479190">
    <property type="component" value="Unassembled WGS sequence"/>
</dbReference>
<feature type="region of interest" description="Disordered" evidence="1">
    <location>
        <begin position="368"/>
        <end position="388"/>
    </location>
</feature>
<feature type="compositionally biased region" description="Low complexity" evidence="1">
    <location>
        <begin position="292"/>
        <end position="309"/>
    </location>
</feature>
<proteinExistence type="predicted"/>
<gene>
    <name evidence="3" type="ORF">TBRA_LOCUS8831</name>
</gene>
<organism evidence="3 4">
    <name type="scientific">Trichogramma brassicae</name>
    <dbReference type="NCBI Taxonomy" id="86971"/>
    <lineage>
        <taxon>Eukaryota</taxon>
        <taxon>Metazoa</taxon>
        <taxon>Ecdysozoa</taxon>
        <taxon>Arthropoda</taxon>
        <taxon>Hexapoda</taxon>
        <taxon>Insecta</taxon>
        <taxon>Pterygota</taxon>
        <taxon>Neoptera</taxon>
        <taxon>Endopterygota</taxon>
        <taxon>Hymenoptera</taxon>
        <taxon>Apocrita</taxon>
        <taxon>Proctotrupomorpha</taxon>
        <taxon>Chalcidoidea</taxon>
        <taxon>Trichogrammatidae</taxon>
        <taxon>Trichogramma</taxon>
    </lineage>
</organism>
<evidence type="ECO:0000256" key="1">
    <source>
        <dbReference type="SAM" id="MobiDB-lite"/>
    </source>
</evidence>
<protein>
    <submittedName>
        <fullName evidence="3">Uncharacterized protein</fullName>
    </submittedName>
</protein>
<feature type="region of interest" description="Disordered" evidence="1">
    <location>
        <begin position="22"/>
        <end position="57"/>
    </location>
</feature>
<feature type="transmembrane region" description="Helical" evidence="2">
    <location>
        <begin position="145"/>
        <end position="164"/>
    </location>
</feature>
<sequence>MKRLGILTAVHTAQVLNRSATTTTTTTTTTTASGIKSTTASTSTTASAAAGATQTQTATTTTGIPSVLLSNVVAAHQDRGGRDLIYNNMSSNIRNGGGGRFESDLHGNVNILLGGERENYPLPLSSAARTKAYTRSEQINQLRTLIQAMLGGVIMIVFFVCYCCHKSIRKNRPSEYSQYWRTEPDINSLEVYTMDSHSMCFDRNAISLGHQIVPEELHHHQSAATTAASLSNSLPARPLTPGPPPAYESLIFKPGGCTASAATASSPSDKKPEPASLSPLSCILPVPDDEQQQQQQQQQQHEQEQQQQHQHQHRHHSSSLKEVESRRDDEGLPTYEAALKLEAHGYLLVPHYTRLFSRAFSRSEHSSNISAGSSTGSIHAPKTCSSSSNSDECLSLYLTCDARGIKNGGAMLYLQDAEAESPAAVVEAGNLLPRLNRARERGKQRRSRKCQFESQ</sequence>
<feature type="compositionally biased region" description="Basic and acidic residues" evidence="1">
    <location>
        <begin position="319"/>
        <end position="329"/>
    </location>
</feature>
<keyword evidence="4" id="KW-1185">Reference proteome</keyword>